<evidence type="ECO:0000313" key="3">
    <source>
        <dbReference type="EMBL" id="GAA3911941.1"/>
    </source>
</evidence>
<feature type="domain" description="GGDEF" evidence="2">
    <location>
        <begin position="554"/>
        <end position="687"/>
    </location>
</feature>
<dbReference type="PANTHER" id="PTHR46663:SF2">
    <property type="entry name" value="GGDEF DOMAIN-CONTAINING PROTEIN"/>
    <property type="match status" value="1"/>
</dbReference>
<dbReference type="Pfam" id="PF00990">
    <property type="entry name" value="GGDEF"/>
    <property type="match status" value="1"/>
</dbReference>
<dbReference type="Gene3D" id="3.30.70.270">
    <property type="match status" value="1"/>
</dbReference>
<dbReference type="Gene3D" id="6.10.340.10">
    <property type="match status" value="1"/>
</dbReference>
<dbReference type="InterPro" id="IPR052163">
    <property type="entry name" value="DGC-Regulatory_Protein"/>
</dbReference>
<accession>A0ABP7M3W8</accession>
<feature type="domain" description="HAMP" evidence="1">
    <location>
        <begin position="289"/>
        <end position="342"/>
    </location>
</feature>
<dbReference type="CDD" id="cd01949">
    <property type="entry name" value="GGDEF"/>
    <property type="match status" value="1"/>
</dbReference>
<evidence type="ECO:0000259" key="2">
    <source>
        <dbReference type="PROSITE" id="PS50887"/>
    </source>
</evidence>
<dbReference type="SUPFAM" id="SSF55781">
    <property type="entry name" value="GAF domain-like"/>
    <property type="match status" value="1"/>
</dbReference>
<dbReference type="PANTHER" id="PTHR46663">
    <property type="entry name" value="DIGUANYLATE CYCLASE DGCT-RELATED"/>
    <property type="match status" value="1"/>
</dbReference>
<evidence type="ECO:0000313" key="4">
    <source>
        <dbReference type="Proteomes" id="UP001501565"/>
    </source>
</evidence>
<dbReference type="EMBL" id="BAABBN010000004">
    <property type="protein sequence ID" value="GAA3911941.1"/>
    <property type="molecule type" value="Genomic_DNA"/>
</dbReference>
<dbReference type="SMART" id="SM00267">
    <property type="entry name" value="GGDEF"/>
    <property type="match status" value="1"/>
</dbReference>
<reference evidence="4" key="1">
    <citation type="journal article" date="2019" name="Int. J. Syst. Evol. Microbiol.">
        <title>The Global Catalogue of Microorganisms (GCM) 10K type strain sequencing project: providing services to taxonomists for standard genome sequencing and annotation.</title>
        <authorList>
            <consortium name="The Broad Institute Genomics Platform"/>
            <consortium name="The Broad Institute Genome Sequencing Center for Infectious Disease"/>
            <person name="Wu L."/>
            <person name="Ma J."/>
        </authorList>
    </citation>
    <scope>NUCLEOTIDE SEQUENCE [LARGE SCALE GENOMIC DNA]</scope>
    <source>
        <strain evidence="4">JCM 17551</strain>
    </source>
</reference>
<dbReference type="InterPro" id="IPR029787">
    <property type="entry name" value="Nucleotide_cyclase"/>
</dbReference>
<dbReference type="InterPro" id="IPR043128">
    <property type="entry name" value="Rev_trsase/Diguanyl_cyclase"/>
</dbReference>
<dbReference type="InterPro" id="IPR000160">
    <property type="entry name" value="GGDEF_dom"/>
</dbReference>
<sequence>MSLVSKIAAVAISAFVAFLLIQLLSHQLLVNKNLETLETAFSLRELEHSQQFLNSQLNQLETTTVDWSIWDENYDFMRGENNDFVRSNIHSPSLEALKAHGIILLKPDKTLKAGIMSDARYSITPHLLNEFVQQHGHIIDLVEDINYSKTGMLVFNEKIYFVSVHSILRGDYSGPSAGWLIMFRLATPKLFESRQSTLNTKTTISTLAFFTNHSQESLSQESIIIEKQPNKLVASKYLTDIYGKLNIALSTEMPREFINQSQSTFNQVLYNQLITAAIIGLISFLYLRRWISLPLSRLINTFENTASLEDVHIPKEKTRKDEIGRLTNILREAIEKLRQSLNYEHEIQQRSMKQNKLLFELANDKDLNEGHLHQSFYKILASLVTNTESERSSIWLLNQDLDTAQCYACYSKSGDNVETNTKVSTNVLTQSLLKKLIKQRTFITDLDTNRTKELLGIDVYDNAVICPIIVGKQVQGALISEFKPENKSDISGNELFLASVSELCSNSIYANERKQLQEQLSHMAHHDSLTGIPNRSFFNVLLEKSIARAKRESRGFSLLYIDLDKFKPVNDRFGHSTGDQLLIQVTKRIIERLRESDTLARIGGDEFLVLLDDTDNRPDAELVATELIAVINRPFEINNQVIRIGCSIGISLYPEHGNDIDQLIISADHAMYQVKKSGRGALAVAEQPKFSSNSS</sequence>
<name>A0ABP7M3W8_9GAMM</name>
<dbReference type="InterPro" id="IPR007892">
    <property type="entry name" value="CHASE4"/>
</dbReference>
<dbReference type="PROSITE" id="PS50885">
    <property type="entry name" value="HAMP"/>
    <property type="match status" value="1"/>
</dbReference>
<evidence type="ECO:0008006" key="5">
    <source>
        <dbReference type="Google" id="ProtNLM"/>
    </source>
</evidence>
<protein>
    <recommendedName>
        <fullName evidence="5">Diguanylate cyclase</fullName>
    </recommendedName>
</protein>
<keyword evidence="4" id="KW-1185">Reference proteome</keyword>
<evidence type="ECO:0000259" key="1">
    <source>
        <dbReference type="PROSITE" id="PS50885"/>
    </source>
</evidence>
<dbReference type="SUPFAM" id="SSF55073">
    <property type="entry name" value="Nucleotide cyclase"/>
    <property type="match status" value="1"/>
</dbReference>
<organism evidence="3 4">
    <name type="scientific">Litoribacillus peritrichatus</name>
    <dbReference type="NCBI Taxonomy" id="718191"/>
    <lineage>
        <taxon>Bacteria</taxon>
        <taxon>Pseudomonadati</taxon>
        <taxon>Pseudomonadota</taxon>
        <taxon>Gammaproteobacteria</taxon>
        <taxon>Oceanospirillales</taxon>
        <taxon>Oceanospirillaceae</taxon>
        <taxon>Litoribacillus</taxon>
    </lineage>
</organism>
<gene>
    <name evidence="3" type="ORF">GCM10022277_03270</name>
</gene>
<dbReference type="PROSITE" id="PS50887">
    <property type="entry name" value="GGDEF"/>
    <property type="match status" value="1"/>
</dbReference>
<comment type="caution">
    <text evidence="3">The sequence shown here is derived from an EMBL/GenBank/DDBJ whole genome shotgun (WGS) entry which is preliminary data.</text>
</comment>
<dbReference type="Proteomes" id="UP001501565">
    <property type="component" value="Unassembled WGS sequence"/>
</dbReference>
<dbReference type="NCBIfam" id="TIGR00254">
    <property type="entry name" value="GGDEF"/>
    <property type="match status" value="1"/>
</dbReference>
<dbReference type="InterPro" id="IPR003660">
    <property type="entry name" value="HAMP_dom"/>
</dbReference>
<dbReference type="Pfam" id="PF05228">
    <property type="entry name" value="CHASE4"/>
    <property type="match status" value="1"/>
</dbReference>
<proteinExistence type="predicted"/>
<dbReference type="RefSeq" id="WP_344794803.1">
    <property type="nucleotide sequence ID" value="NZ_BAABBN010000004.1"/>
</dbReference>